<name>A0A9D1CR87_9FIRM</name>
<evidence type="ECO:0000259" key="1">
    <source>
        <dbReference type="Pfam" id="PF00884"/>
    </source>
</evidence>
<evidence type="ECO:0000313" key="2">
    <source>
        <dbReference type="EMBL" id="HIQ72395.1"/>
    </source>
</evidence>
<dbReference type="GO" id="GO:0004065">
    <property type="term" value="F:arylsulfatase activity"/>
    <property type="evidence" value="ECO:0007669"/>
    <property type="project" value="TreeGrafter"/>
</dbReference>
<dbReference type="GO" id="GO:0015024">
    <property type="term" value="F:glucuronate-2-sulfatase activity"/>
    <property type="evidence" value="ECO:0007669"/>
    <property type="project" value="TreeGrafter"/>
</dbReference>
<feature type="domain" description="Sulfatase N-terminal" evidence="1">
    <location>
        <begin position="6"/>
        <end position="381"/>
    </location>
</feature>
<dbReference type="PANTHER" id="PTHR46615:SF1">
    <property type="entry name" value="ARYLSULFATASE K"/>
    <property type="match status" value="1"/>
</dbReference>
<protein>
    <submittedName>
        <fullName evidence="2">Sulfatase-like hydrolase/transferase</fullName>
    </submittedName>
</protein>
<reference evidence="2" key="2">
    <citation type="journal article" date="2021" name="PeerJ">
        <title>Extensive microbial diversity within the chicken gut microbiome revealed by metagenomics and culture.</title>
        <authorList>
            <person name="Gilroy R."/>
            <person name="Ravi A."/>
            <person name="Getino M."/>
            <person name="Pursley I."/>
            <person name="Horton D.L."/>
            <person name="Alikhan N.F."/>
            <person name="Baker D."/>
            <person name="Gharbi K."/>
            <person name="Hall N."/>
            <person name="Watson M."/>
            <person name="Adriaenssens E.M."/>
            <person name="Foster-Nyarko E."/>
            <person name="Jarju S."/>
            <person name="Secka A."/>
            <person name="Antonio M."/>
            <person name="Oren A."/>
            <person name="Chaudhuri R.R."/>
            <person name="La Ragione R."/>
            <person name="Hildebrand F."/>
            <person name="Pallen M.J."/>
        </authorList>
    </citation>
    <scope>NUCLEOTIDE SEQUENCE</scope>
    <source>
        <strain evidence="2">ChiSxjej2B14-6234</strain>
    </source>
</reference>
<keyword evidence="2" id="KW-0378">Hydrolase</keyword>
<dbReference type="PANTHER" id="PTHR46615">
    <property type="entry name" value="ARYLSULFATASE K"/>
    <property type="match status" value="1"/>
</dbReference>
<dbReference type="Proteomes" id="UP000886887">
    <property type="component" value="Unassembled WGS sequence"/>
</dbReference>
<accession>A0A9D1CR87</accession>
<dbReference type="InterPro" id="IPR017850">
    <property type="entry name" value="Alkaline_phosphatase_core_sf"/>
</dbReference>
<organism evidence="2 3">
    <name type="scientific">Candidatus Onthenecus intestinigallinarum</name>
    <dbReference type="NCBI Taxonomy" id="2840875"/>
    <lineage>
        <taxon>Bacteria</taxon>
        <taxon>Bacillati</taxon>
        <taxon>Bacillota</taxon>
        <taxon>Clostridia</taxon>
        <taxon>Eubacteriales</taxon>
        <taxon>Candidatus Onthenecus</taxon>
    </lineage>
</organism>
<dbReference type="InterPro" id="IPR000917">
    <property type="entry name" value="Sulfatase_N"/>
</dbReference>
<evidence type="ECO:0000313" key="3">
    <source>
        <dbReference type="Proteomes" id="UP000886887"/>
    </source>
</evidence>
<dbReference type="EMBL" id="DVFJ01000035">
    <property type="protein sequence ID" value="HIQ72395.1"/>
    <property type="molecule type" value="Genomic_DNA"/>
</dbReference>
<comment type="caution">
    <text evidence="2">The sequence shown here is derived from an EMBL/GenBank/DDBJ whole genome shotgun (WGS) entry which is preliminary data.</text>
</comment>
<gene>
    <name evidence="2" type="ORF">IAB73_09340</name>
</gene>
<sequence>MGKPSILFITTDEQHLDTVYSPSLPYELPGLRGLMARSDVYETAYSASPVCLPARCTWMTGLMPHNNGCISNNFGASLPLQLPNLFTCLRQSGYTTSLHGKCHFVPCPYPAVRPYLTQEYEHFKVYYRALGMDHLDLQDDKNISLWYYDDYSQEMERKGLLAEYRRRFVQDKVPGELADFPNPKETHPDSWTGQKALDYLDRCSADQPHFMWVSFSGPHYPMDAPGEYEARVDMDRDIPRRWREGEWEDETKHNRMSYYGIGPGPEGGGNAVDGAQKNYTEAYWRAWRRKYYANIVQIDDYIQRIIEKAESIWGDDLYIVFTADHGDMMGNHSLWGKNSAVYDDVLRVPLVVHHPGQKARRNIPERVSSMDVFPTLLGMGGAETPQGIDGKPLDEVVAAGGRDVVLSSCEGRVAIVKGHIKLCVNAKGFEVTDGTPIFRELYDLEKDPYEFTNLYADPAYAQVRDELEARLREEPNLLRTVFYRREDRPYWFNDGNGAGYGRNGL</sequence>
<dbReference type="InterPro" id="IPR051849">
    <property type="entry name" value="GAG-degrading_sulfatase"/>
</dbReference>
<reference evidence="2" key="1">
    <citation type="submission" date="2020-10" db="EMBL/GenBank/DDBJ databases">
        <authorList>
            <person name="Gilroy R."/>
        </authorList>
    </citation>
    <scope>NUCLEOTIDE SEQUENCE</scope>
    <source>
        <strain evidence="2">ChiSxjej2B14-6234</strain>
    </source>
</reference>
<dbReference type="SUPFAM" id="SSF53649">
    <property type="entry name" value="Alkaline phosphatase-like"/>
    <property type="match status" value="1"/>
</dbReference>
<dbReference type="Gene3D" id="3.40.720.10">
    <property type="entry name" value="Alkaline Phosphatase, subunit A"/>
    <property type="match status" value="1"/>
</dbReference>
<dbReference type="AlphaFoldDB" id="A0A9D1CR87"/>
<dbReference type="Pfam" id="PF00884">
    <property type="entry name" value="Sulfatase"/>
    <property type="match status" value="1"/>
</dbReference>
<proteinExistence type="predicted"/>